<gene>
    <name evidence="1" type="ORF">M0813_24690</name>
</gene>
<accession>A0ABQ8Y4L6</accession>
<proteinExistence type="predicted"/>
<reference evidence="1" key="1">
    <citation type="submission" date="2022-08" db="EMBL/GenBank/DDBJ databases">
        <title>Novel sulfate-reducing endosymbionts in the free-living metamonad Anaeramoeba.</title>
        <authorList>
            <person name="Jerlstrom-Hultqvist J."/>
            <person name="Cepicka I."/>
            <person name="Gallot-Lavallee L."/>
            <person name="Salas-Leiva D."/>
            <person name="Curtis B.A."/>
            <person name="Zahonova K."/>
            <person name="Pipaliya S."/>
            <person name="Dacks J."/>
            <person name="Roger A.J."/>
        </authorList>
    </citation>
    <scope>NUCLEOTIDE SEQUENCE</scope>
    <source>
        <strain evidence="1">Schooner1</strain>
    </source>
</reference>
<organism evidence="1 2">
    <name type="scientific">Anaeramoeba flamelloides</name>
    <dbReference type="NCBI Taxonomy" id="1746091"/>
    <lineage>
        <taxon>Eukaryota</taxon>
        <taxon>Metamonada</taxon>
        <taxon>Anaeramoebidae</taxon>
        <taxon>Anaeramoeba</taxon>
    </lineage>
</organism>
<comment type="caution">
    <text evidence="1">The sequence shown here is derived from an EMBL/GenBank/DDBJ whole genome shotgun (WGS) entry which is preliminary data.</text>
</comment>
<dbReference type="Proteomes" id="UP001150062">
    <property type="component" value="Unassembled WGS sequence"/>
</dbReference>
<sequence length="223" mass="26719">MLKRCFECDSINKIKLAVVFFQISYLESQSKQTRSLFVHYYCDRCRSQIPFKRIIKMNHVPIKIEISLTSIQNEELEKVGFGNALIQDNKQSKSTNTIASNSDEFKNCNIYEYYEKYRNFFTSGLNPQEKQWWASYLSKSGFQTNFKHPKNTHKIKKVIGNEFNFDRMIFRKRQTHSDNEIEKERKPIELNKSKKLRMTINCKTIEMIRTINYKHINKEKKDL</sequence>
<evidence type="ECO:0000313" key="2">
    <source>
        <dbReference type="Proteomes" id="UP001150062"/>
    </source>
</evidence>
<name>A0ABQ8Y4L6_9EUKA</name>
<dbReference type="EMBL" id="JAOAOG010000216">
    <property type="protein sequence ID" value="KAJ6239770.1"/>
    <property type="molecule type" value="Genomic_DNA"/>
</dbReference>
<evidence type="ECO:0000313" key="1">
    <source>
        <dbReference type="EMBL" id="KAJ6239770.1"/>
    </source>
</evidence>
<protein>
    <submittedName>
        <fullName evidence="1">Uncharacterized protein</fullName>
    </submittedName>
</protein>
<keyword evidence="2" id="KW-1185">Reference proteome</keyword>